<dbReference type="Pfam" id="PF14559">
    <property type="entry name" value="TPR_19"/>
    <property type="match status" value="1"/>
</dbReference>
<dbReference type="Proteomes" id="UP000321479">
    <property type="component" value="Chromosome"/>
</dbReference>
<keyword evidence="5" id="KW-1185">Reference proteome</keyword>
<dbReference type="Pfam" id="PF00756">
    <property type="entry name" value="Esterase"/>
    <property type="match status" value="1"/>
</dbReference>
<evidence type="ECO:0000256" key="3">
    <source>
        <dbReference type="SAM" id="SignalP"/>
    </source>
</evidence>
<accession>A0A5B8UXM5</accession>
<keyword evidence="1" id="KW-0802">TPR repeat</keyword>
<evidence type="ECO:0000256" key="2">
    <source>
        <dbReference type="SAM" id="Coils"/>
    </source>
</evidence>
<organism evidence="4 5">
    <name type="scientific">Mucilaginibacter ginsenosidivorans</name>
    <dbReference type="NCBI Taxonomy" id="398053"/>
    <lineage>
        <taxon>Bacteria</taxon>
        <taxon>Pseudomonadati</taxon>
        <taxon>Bacteroidota</taxon>
        <taxon>Sphingobacteriia</taxon>
        <taxon>Sphingobacteriales</taxon>
        <taxon>Sphingobacteriaceae</taxon>
        <taxon>Mucilaginibacter</taxon>
    </lineage>
</organism>
<feature type="repeat" description="TPR" evidence="1">
    <location>
        <begin position="315"/>
        <end position="348"/>
    </location>
</feature>
<dbReference type="AlphaFoldDB" id="A0A5B8UXM5"/>
<evidence type="ECO:0000256" key="1">
    <source>
        <dbReference type="PROSITE-ProRule" id="PRU00339"/>
    </source>
</evidence>
<dbReference type="EMBL" id="CP042436">
    <property type="protein sequence ID" value="QEC63723.1"/>
    <property type="molecule type" value="Genomic_DNA"/>
</dbReference>
<dbReference type="RefSeq" id="WP_147032297.1">
    <property type="nucleotide sequence ID" value="NZ_CP042436.1"/>
</dbReference>
<feature type="chain" id="PRO_5022675652" evidence="3">
    <location>
        <begin position="23"/>
        <end position="406"/>
    </location>
</feature>
<dbReference type="Gene3D" id="3.40.50.1820">
    <property type="entry name" value="alpha/beta hydrolase"/>
    <property type="match status" value="1"/>
</dbReference>
<dbReference type="OrthoDB" id="9784036at2"/>
<proteinExistence type="predicted"/>
<feature type="coiled-coil region" evidence="2">
    <location>
        <begin position="369"/>
        <end position="396"/>
    </location>
</feature>
<dbReference type="InterPro" id="IPR050583">
    <property type="entry name" value="Mycobacterial_A85_antigen"/>
</dbReference>
<dbReference type="InterPro" id="IPR029058">
    <property type="entry name" value="AB_hydrolase_fold"/>
</dbReference>
<dbReference type="InterPro" id="IPR011990">
    <property type="entry name" value="TPR-like_helical_dom_sf"/>
</dbReference>
<dbReference type="InterPro" id="IPR019734">
    <property type="entry name" value="TPR_rpt"/>
</dbReference>
<keyword evidence="3" id="KW-0732">Signal</keyword>
<dbReference type="PROSITE" id="PS50005">
    <property type="entry name" value="TPR"/>
    <property type="match status" value="1"/>
</dbReference>
<dbReference type="KEGG" id="mgin:FRZ54_14455"/>
<reference evidence="4 5" key="1">
    <citation type="journal article" date="2017" name="Curr. Microbiol.">
        <title>Mucilaginibacter ginsenosidivorans sp. nov., Isolated from Soil of Ginseng Field.</title>
        <authorList>
            <person name="Kim M.M."/>
            <person name="Siddiqi M.Z."/>
            <person name="Im W.T."/>
        </authorList>
    </citation>
    <scope>NUCLEOTIDE SEQUENCE [LARGE SCALE GENOMIC DNA]</scope>
    <source>
        <strain evidence="4 5">Gsoil 3017</strain>
    </source>
</reference>
<dbReference type="SUPFAM" id="SSF48452">
    <property type="entry name" value="TPR-like"/>
    <property type="match status" value="1"/>
</dbReference>
<name>A0A5B8UXM5_9SPHI</name>
<feature type="signal peptide" evidence="3">
    <location>
        <begin position="1"/>
        <end position="22"/>
    </location>
</feature>
<dbReference type="Gene3D" id="1.25.40.10">
    <property type="entry name" value="Tetratricopeptide repeat domain"/>
    <property type="match status" value="1"/>
</dbReference>
<evidence type="ECO:0000313" key="4">
    <source>
        <dbReference type="EMBL" id="QEC63723.1"/>
    </source>
</evidence>
<dbReference type="PANTHER" id="PTHR48098">
    <property type="entry name" value="ENTEROCHELIN ESTERASE-RELATED"/>
    <property type="match status" value="1"/>
</dbReference>
<sequence length="406" mass="46267">MKNLLLKITLTCLLFGFAGVNAQELMMYQQPKDYEMPPKMIPTVRKYWVSLPKDYNETTDRYPIIFLFDGDEQFLRNLILFDADQLTKTGEIPPCIIVGIIQRNRALDFGPLYAVKSNPNSSKVNGDKFFDFLKEELLPELKKNYRTQDFKIGIGHSLGGLFLLNSFTKDPGFFNAIVAFSPALEMNRDSTLFSNLQKTLRSKLDRQTFFCWSSGTDGINEVTFRPASGVLGKLLADNPNPLLKYKYVDLPGKYHNNTPLYTMLDAFGFVFSDWDIAKWYRGLFYDKSVEPVAANNQRNALIKKLYGFDEDPTDDRIQNNVGGQLLLRKRYAEALPYLKKAVEMKPGSSGYSEDLGEAEENLKNYPAAISALKTALANLDKNADDYKERSEQYQTGIKRLEGLIKQ</sequence>
<gene>
    <name evidence="4" type="ORF">FRZ54_14455</name>
</gene>
<dbReference type="InterPro" id="IPR000801">
    <property type="entry name" value="Esterase-like"/>
</dbReference>
<dbReference type="PANTHER" id="PTHR48098:SF6">
    <property type="entry name" value="FERRI-BACILLIBACTIN ESTERASE BESA"/>
    <property type="match status" value="1"/>
</dbReference>
<evidence type="ECO:0000313" key="5">
    <source>
        <dbReference type="Proteomes" id="UP000321479"/>
    </source>
</evidence>
<protein>
    <submittedName>
        <fullName evidence="4">Uncharacterized protein</fullName>
    </submittedName>
</protein>
<dbReference type="SUPFAM" id="SSF53474">
    <property type="entry name" value="alpha/beta-Hydrolases"/>
    <property type="match status" value="1"/>
</dbReference>
<keyword evidence="2" id="KW-0175">Coiled coil</keyword>